<keyword evidence="1" id="KW-0472">Membrane</keyword>
<feature type="transmembrane region" description="Helical" evidence="1">
    <location>
        <begin position="57"/>
        <end position="85"/>
    </location>
</feature>
<keyword evidence="1" id="KW-1133">Transmembrane helix</keyword>
<keyword evidence="1" id="KW-0812">Transmembrane</keyword>
<evidence type="ECO:0000259" key="2">
    <source>
        <dbReference type="Pfam" id="PF09335"/>
    </source>
</evidence>
<feature type="transmembrane region" description="Helical" evidence="1">
    <location>
        <begin position="106"/>
        <end position="132"/>
    </location>
</feature>
<sequence length="163" mass="17621">MQGQWGAMVSDLLAFLAMPEVGLSAVFVISFLASTLLPLGSEPVLMAYLQLQPGNVWPALALATLGNTLGGVVSYAMGMGVVWAVRYFGESTGRWRGVAQGYVRRFGPLALLFSWLPVIGDPLCAVAGGMRLPFWPCLFFIALGKFLRYLLVAWAFLWVSSGV</sequence>
<accession>A0ABX9N014</accession>
<name>A0ABX9N014_9BURK</name>
<protein>
    <recommendedName>
        <fullName evidence="2">VTT domain-containing protein</fullName>
    </recommendedName>
</protein>
<comment type="caution">
    <text evidence="3">The sequence shown here is derived from an EMBL/GenBank/DDBJ whole genome shotgun (WGS) entry which is preliminary data.</text>
</comment>
<dbReference type="InterPro" id="IPR032816">
    <property type="entry name" value="VTT_dom"/>
</dbReference>
<feature type="transmembrane region" description="Helical" evidence="1">
    <location>
        <begin position="12"/>
        <end position="37"/>
    </location>
</feature>
<dbReference type="EMBL" id="NQOU01000001">
    <property type="protein sequence ID" value="RII84523.1"/>
    <property type="molecule type" value="Genomic_DNA"/>
</dbReference>
<dbReference type="Proteomes" id="UP000266483">
    <property type="component" value="Unassembled WGS sequence"/>
</dbReference>
<dbReference type="RefSeq" id="WP_119441284.1">
    <property type="nucleotide sequence ID" value="NZ_CP170494.1"/>
</dbReference>
<gene>
    <name evidence="3" type="ORF">CJO09_04770</name>
</gene>
<evidence type="ECO:0000313" key="4">
    <source>
        <dbReference type="Proteomes" id="UP000266483"/>
    </source>
</evidence>
<evidence type="ECO:0000313" key="3">
    <source>
        <dbReference type="EMBL" id="RII84523.1"/>
    </source>
</evidence>
<keyword evidence="4" id="KW-1185">Reference proteome</keyword>
<dbReference type="Pfam" id="PF09335">
    <property type="entry name" value="VTT_dom"/>
    <property type="match status" value="1"/>
</dbReference>
<proteinExistence type="predicted"/>
<organism evidence="3 4">
    <name type="scientific">Neopusillimonas maritima</name>
    <dbReference type="NCBI Taxonomy" id="2026239"/>
    <lineage>
        <taxon>Bacteria</taxon>
        <taxon>Pseudomonadati</taxon>
        <taxon>Pseudomonadota</taxon>
        <taxon>Betaproteobacteria</taxon>
        <taxon>Burkholderiales</taxon>
        <taxon>Alcaligenaceae</taxon>
        <taxon>Neopusillimonas</taxon>
    </lineage>
</organism>
<dbReference type="PANTHER" id="PTHR42709:SF4">
    <property type="entry name" value="INNER MEMBRANE PROTEIN YQAA"/>
    <property type="match status" value="1"/>
</dbReference>
<feature type="domain" description="VTT" evidence="2">
    <location>
        <begin position="41"/>
        <end position="154"/>
    </location>
</feature>
<feature type="transmembrane region" description="Helical" evidence="1">
    <location>
        <begin position="138"/>
        <end position="159"/>
    </location>
</feature>
<dbReference type="PANTHER" id="PTHR42709">
    <property type="entry name" value="ALKALINE PHOSPHATASE LIKE PROTEIN"/>
    <property type="match status" value="1"/>
</dbReference>
<reference evidence="3 4" key="1">
    <citation type="submission" date="2017-08" db="EMBL/GenBank/DDBJ databases">
        <title>Pusillimonas indicus sp. nov., a member of the family Alcaligenaceae isolated from surface seawater.</title>
        <authorList>
            <person name="Li J."/>
        </authorList>
    </citation>
    <scope>NUCLEOTIDE SEQUENCE [LARGE SCALE GENOMIC DNA]</scope>
    <source>
        <strain evidence="3 4">17-4A</strain>
    </source>
</reference>
<dbReference type="InterPro" id="IPR051311">
    <property type="entry name" value="DedA_domain"/>
</dbReference>
<evidence type="ECO:0000256" key="1">
    <source>
        <dbReference type="SAM" id="Phobius"/>
    </source>
</evidence>